<organism evidence="3 4">
    <name type="scientific">Paenibacillus solanacearum</name>
    <dbReference type="NCBI Taxonomy" id="2048548"/>
    <lineage>
        <taxon>Bacteria</taxon>
        <taxon>Bacillati</taxon>
        <taxon>Bacillota</taxon>
        <taxon>Bacilli</taxon>
        <taxon>Bacillales</taxon>
        <taxon>Paenibacillaceae</taxon>
        <taxon>Paenibacillus</taxon>
    </lineage>
</organism>
<dbReference type="Pfam" id="PF00041">
    <property type="entry name" value="fn3"/>
    <property type="match status" value="2"/>
</dbReference>
<proteinExistence type="predicted"/>
<feature type="domain" description="Fibronectin type-III" evidence="2">
    <location>
        <begin position="623"/>
        <end position="713"/>
    </location>
</feature>
<accession>A0A916K6Y4</accession>
<sequence length="973" mass="106476">MRGKAVMLSIAVLAAVSFGLWRTWGGSMNKGGEAEITAAPFQTDEAHAVIDIDTKREKSIPYGMRGVNNETSNKEAFINHSQMIDEVNRYGRLGFIRWPGGTNSDVFNWRTGMPDIDYGAFAFGPDGTTHGPHTTFRLGQVKGGEHIADYIELLRKTNTKAMITVNTTRQTAEQAGDLAKYLYDNRVPVIYFELGNEIMFFTSSSGKSTPYYKTAADYLDKVRGHYEAIKRNYPGAKVIISMANSNKPEMANAFDKDVFAYPDPYWDGITFHRFEGDGKTVPEAMKSANSALEKLVPLIDTNYVPKFQNRNTPIYLGEQGVALGGILESTQYHGIYVAESILRLSAQPNITYLAGYRLHNGIFNTNAVRGGTNVSLLMEDAYQRGETVDPALLSYDSYYHASSASLRVVDGAVNYSSAVWPAQVTGGAESTKTGGSMPALYAAAYKGENGTRYLVVTNKSAQSQQISVRMDGKPVQAEMRKTYTTANDPAARNTAMQKEQVAIRSESTANPVTVAPYSVTRLEWSGAAPDAPREAWLYAAEPGSGGTVDLRWYSTTNATGYKIKYGTASKTYTQTIDAGQALEYKVSGLTEGRTYYFAVAAYNGSGESPASNETVAALSVPGIPVLRHAYAERSGKVVLEWQPVAGADGYRIAYGKAPGQYTGTIEAGNNAGWLVSGLDNDTRYYFAVRAYNALGESRNSAELDAVPRRLLPLAPRDLAIKQESGPSITMQWKPARTEVAEHNFEDGTAGPFRAEGWKVEPHPDRNRKVSGYRAQAGGGAFAVWTDTPQGQYEGEALVEWTDGTAGQAGVAARYVDRDNHIRFVYDRADKQYKLIKVTEGKEQVLASKKESGNPKRLYLFITVDGNNIYAKLNNEGTILRATDSSLPSGKFALYSSGPGAWFDTARMYAPNTKSYTVYRSTKPDAGFEAIAEGVAETAYTDSGLPEGQRYYYKVQAVNEQGESVTFSNVIRKN</sequence>
<feature type="domain" description="Fibronectin type-III" evidence="2">
    <location>
        <begin position="531"/>
        <end position="622"/>
    </location>
</feature>
<evidence type="ECO:0000256" key="1">
    <source>
        <dbReference type="ARBA" id="ARBA00022737"/>
    </source>
</evidence>
<protein>
    <recommendedName>
        <fullName evidence="2">Fibronectin type-III domain-containing protein</fullName>
    </recommendedName>
</protein>
<dbReference type="AlphaFoldDB" id="A0A916K6Y4"/>
<keyword evidence="1" id="KW-0677">Repeat</keyword>
<dbReference type="Proteomes" id="UP000693672">
    <property type="component" value="Unassembled WGS sequence"/>
</dbReference>
<dbReference type="SMART" id="SM00060">
    <property type="entry name" value="FN3"/>
    <property type="match status" value="3"/>
</dbReference>
<comment type="caution">
    <text evidence="3">The sequence shown here is derived from an EMBL/GenBank/DDBJ whole genome shotgun (WGS) entry which is preliminary data.</text>
</comment>
<dbReference type="PANTHER" id="PTHR13817">
    <property type="entry name" value="TITIN"/>
    <property type="match status" value="1"/>
</dbReference>
<evidence type="ECO:0000313" key="4">
    <source>
        <dbReference type="Proteomes" id="UP000693672"/>
    </source>
</evidence>
<dbReference type="InterPro" id="IPR050964">
    <property type="entry name" value="Striated_Muscle_Regulatory"/>
</dbReference>
<gene>
    <name evidence="3" type="ORF">PAESOLCIP111_03780</name>
</gene>
<keyword evidence="4" id="KW-1185">Reference proteome</keyword>
<dbReference type="PANTHER" id="PTHR13817:SF73">
    <property type="entry name" value="FIBRONECTIN TYPE-III DOMAIN-CONTAINING PROTEIN"/>
    <property type="match status" value="1"/>
</dbReference>
<dbReference type="PROSITE" id="PS50853">
    <property type="entry name" value="FN3"/>
    <property type="match status" value="2"/>
</dbReference>
<dbReference type="EMBL" id="CAJVAS010000017">
    <property type="protein sequence ID" value="CAG7636745.1"/>
    <property type="molecule type" value="Genomic_DNA"/>
</dbReference>
<dbReference type="CDD" id="cd00063">
    <property type="entry name" value="FN3"/>
    <property type="match status" value="3"/>
</dbReference>
<reference evidence="3" key="1">
    <citation type="submission" date="2021-06" db="EMBL/GenBank/DDBJ databases">
        <authorList>
            <person name="Criscuolo A."/>
        </authorList>
    </citation>
    <scope>NUCLEOTIDE SEQUENCE</scope>
    <source>
        <strain evidence="3">CIP111600</strain>
    </source>
</reference>
<evidence type="ECO:0000259" key="2">
    <source>
        <dbReference type="PROSITE" id="PS50853"/>
    </source>
</evidence>
<name>A0A916K6Y4_9BACL</name>
<dbReference type="InterPro" id="IPR003961">
    <property type="entry name" value="FN3_dom"/>
</dbReference>
<evidence type="ECO:0000313" key="3">
    <source>
        <dbReference type="EMBL" id="CAG7636745.1"/>
    </source>
</evidence>